<protein>
    <submittedName>
        <fullName evidence="1">Uncharacterized protein</fullName>
    </submittedName>
</protein>
<evidence type="ECO:0000313" key="1">
    <source>
        <dbReference type="EMBL" id="KAF9070018.1"/>
    </source>
</evidence>
<gene>
    <name evidence="1" type="ORF">BDP27DRAFT_1447308</name>
</gene>
<reference evidence="1" key="1">
    <citation type="submission" date="2020-11" db="EMBL/GenBank/DDBJ databases">
        <authorList>
            <consortium name="DOE Joint Genome Institute"/>
            <person name="Ahrendt S."/>
            <person name="Riley R."/>
            <person name="Andreopoulos W."/>
            <person name="Labutti K."/>
            <person name="Pangilinan J."/>
            <person name="Ruiz-Duenas F.J."/>
            <person name="Barrasa J.M."/>
            <person name="Sanchez-Garcia M."/>
            <person name="Camarero S."/>
            <person name="Miyauchi S."/>
            <person name="Serrano A."/>
            <person name="Linde D."/>
            <person name="Babiker R."/>
            <person name="Drula E."/>
            <person name="Ayuso-Fernandez I."/>
            <person name="Pacheco R."/>
            <person name="Padilla G."/>
            <person name="Ferreira P."/>
            <person name="Barriuso J."/>
            <person name="Kellner H."/>
            <person name="Castanera R."/>
            <person name="Alfaro M."/>
            <person name="Ramirez L."/>
            <person name="Pisabarro A.G."/>
            <person name="Kuo A."/>
            <person name="Tritt A."/>
            <person name="Lipzen A."/>
            <person name="He G."/>
            <person name="Yan M."/>
            <person name="Ng V."/>
            <person name="Cullen D."/>
            <person name="Martin F."/>
            <person name="Rosso M.-N."/>
            <person name="Henrissat B."/>
            <person name="Hibbett D."/>
            <person name="Martinez A.T."/>
            <person name="Grigoriev I.V."/>
        </authorList>
    </citation>
    <scope>NUCLEOTIDE SEQUENCE</scope>
    <source>
        <strain evidence="1">AH 40177</strain>
    </source>
</reference>
<dbReference type="EMBL" id="JADNRY010000045">
    <property type="protein sequence ID" value="KAF9070018.1"/>
    <property type="molecule type" value="Genomic_DNA"/>
</dbReference>
<proteinExistence type="predicted"/>
<name>A0A9P5PVD9_9AGAR</name>
<dbReference type="OrthoDB" id="2340858at2759"/>
<keyword evidence="2" id="KW-1185">Reference proteome</keyword>
<dbReference type="AlphaFoldDB" id="A0A9P5PVD9"/>
<organism evidence="1 2">
    <name type="scientific">Rhodocollybia butyracea</name>
    <dbReference type="NCBI Taxonomy" id="206335"/>
    <lineage>
        <taxon>Eukaryota</taxon>
        <taxon>Fungi</taxon>
        <taxon>Dikarya</taxon>
        <taxon>Basidiomycota</taxon>
        <taxon>Agaricomycotina</taxon>
        <taxon>Agaricomycetes</taxon>
        <taxon>Agaricomycetidae</taxon>
        <taxon>Agaricales</taxon>
        <taxon>Marasmiineae</taxon>
        <taxon>Omphalotaceae</taxon>
        <taxon>Rhodocollybia</taxon>
    </lineage>
</organism>
<dbReference type="Proteomes" id="UP000772434">
    <property type="component" value="Unassembled WGS sequence"/>
</dbReference>
<evidence type="ECO:0000313" key="2">
    <source>
        <dbReference type="Proteomes" id="UP000772434"/>
    </source>
</evidence>
<accession>A0A9P5PVD9</accession>
<comment type="caution">
    <text evidence="1">The sequence shown here is derived from an EMBL/GenBank/DDBJ whole genome shotgun (WGS) entry which is preliminary data.</text>
</comment>
<sequence length="737" mass="83943">MSHHKTAYFWPNYLRDYWVKEGANLTDADKQRGKASRWQKFYNHSKSLIDPFSSAADELQLLPAGTSQKPFRIIRKCQHGQILILPEYRETIRRIILLYLLKPSTGVVITGQPGIGKSVLLAYLLTVLLNIPEDGALTCHNTSLTGVPEIHKSAPVFFYTPSDKVLFFGGQCYFLAPGTIFTQNMLPEPVEDEGPPVWYLVDMDQFEGEPVLDGKATIFPVQSAAPNPIRYRLWSRTREAIYIGLPLWDEKHLRRGLEFNPSNTQFRVKVTAWLQRKAGLEAIHSATLLRCEQRGKLVFNGEDIETAIDLLFIDAIRRFGCSARDVYAFLVDPEKLSNQVGETVGILDMPELRKTVAFIKLFNDTGSMLSEPASDSFTVFWKTHEIYLKALARMETLSEAERAELFAYFGAHPKSSAIAANIYEPHVHEVIGIHNRTLLSLQRMRYKTINHTRAYIADEALRRNNPRITIGPRKPVRYHTLPGLADLDLSSYYVPTNPSNPFFDSFFFCDDGPKVRAVFSQISISVRHPGTTEEGYRTVREITRIAGLAFGKPVITVYIYVCPEFIPQEPRLWEITRTGFPEGDVYYLGVPLPYEQVEAAQAILDARQADRVTAKELERASGSVQVELDVDAAAGHTAQKMVPMMLEEMEGFDVHFEKDMEQGLRDFLTGFYRYHCGNQKMAKGKGKKQKREDRAESLLLLKDRPTKSYGTTRLVHHHLFRRKWAESPTTQVGVRHY</sequence>